<organism evidence="3 4">
    <name type="scientific">Wenjunlia vitaminophila</name>
    <name type="common">Streptomyces vitaminophilus</name>
    <dbReference type="NCBI Taxonomy" id="76728"/>
    <lineage>
        <taxon>Bacteria</taxon>
        <taxon>Bacillati</taxon>
        <taxon>Actinomycetota</taxon>
        <taxon>Actinomycetes</taxon>
        <taxon>Kitasatosporales</taxon>
        <taxon>Streptomycetaceae</taxon>
        <taxon>Wenjunlia</taxon>
    </lineage>
</organism>
<dbReference type="eggNOG" id="COG0758">
    <property type="taxonomic scope" value="Bacteria"/>
</dbReference>
<keyword evidence="4" id="KW-1185">Reference proteome</keyword>
<dbReference type="Pfam" id="PF02481">
    <property type="entry name" value="DNA_processg_A"/>
    <property type="match status" value="1"/>
</dbReference>
<dbReference type="Gene3D" id="3.40.50.450">
    <property type="match status" value="1"/>
</dbReference>
<dbReference type="STRING" id="76728.AQ490_02025"/>
<proteinExistence type="inferred from homology"/>
<accession>A0A0T6LYR5</accession>
<dbReference type="AlphaFoldDB" id="A0A0T6LYR5"/>
<gene>
    <name evidence="3" type="ORF">AQ490_02025</name>
</gene>
<dbReference type="EMBL" id="LLZU01000002">
    <property type="protein sequence ID" value="KRV51010.1"/>
    <property type="molecule type" value="Genomic_DNA"/>
</dbReference>
<dbReference type="SUPFAM" id="SSF102405">
    <property type="entry name" value="MCP/YpsA-like"/>
    <property type="match status" value="1"/>
</dbReference>
<evidence type="ECO:0000313" key="3">
    <source>
        <dbReference type="EMBL" id="KRV51010.1"/>
    </source>
</evidence>
<reference evidence="3 4" key="1">
    <citation type="submission" date="2015-10" db="EMBL/GenBank/DDBJ databases">
        <title>Draft genome sequence of pyrrolomycin-producing Streptomyces vitaminophilus.</title>
        <authorList>
            <person name="Graham D.E."/>
            <person name="Mahan K.M."/>
            <person name="Klingeman D.M."/>
            <person name="Hettich R.L."/>
            <person name="Parry R.J."/>
        </authorList>
    </citation>
    <scope>NUCLEOTIDE SEQUENCE [LARGE SCALE GENOMIC DNA]</scope>
    <source>
        <strain evidence="3 4">ATCC 31673</strain>
    </source>
</reference>
<dbReference type="NCBIfam" id="TIGR00732">
    <property type="entry name" value="dprA"/>
    <property type="match status" value="1"/>
</dbReference>
<comment type="similarity">
    <text evidence="1">Belongs to the DprA/Smf family.</text>
</comment>
<dbReference type="InterPro" id="IPR003488">
    <property type="entry name" value="DprA"/>
</dbReference>
<evidence type="ECO:0000259" key="2">
    <source>
        <dbReference type="Pfam" id="PF02481"/>
    </source>
</evidence>
<evidence type="ECO:0000256" key="1">
    <source>
        <dbReference type="ARBA" id="ARBA00006525"/>
    </source>
</evidence>
<dbReference type="PANTHER" id="PTHR43022">
    <property type="entry name" value="PROTEIN SMF"/>
    <property type="match status" value="1"/>
</dbReference>
<feature type="domain" description="Smf/DprA SLOG" evidence="2">
    <location>
        <begin position="68"/>
        <end position="278"/>
    </location>
</feature>
<dbReference type="PANTHER" id="PTHR43022:SF1">
    <property type="entry name" value="PROTEIN SMF"/>
    <property type="match status" value="1"/>
</dbReference>
<comment type="caution">
    <text evidence="3">The sequence shown here is derived from an EMBL/GenBank/DDBJ whole genome shotgun (WGS) entry which is preliminary data.</text>
</comment>
<dbReference type="GO" id="GO:0009294">
    <property type="term" value="P:DNA-mediated transformation"/>
    <property type="evidence" value="ECO:0007669"/>
    <property type="project" value="InterPro"/>
</dbReference>
<protein>
    <submittedName>
        <fullName evidence="3">DNA polymerase III subunit beta</fullName>
    </submittedName>
</protein>
<dbReference type="InterPro" id="IPR057666">
    <property type="entry name" value="DrpA_SLOG"/>
</dbReference>
<dbReference type="Proteomes" id="UP000050867">
    <property type="component" value="Unassembled WGS sequence"/>
</dbReference>
<sequence>MTRLAEPGDGVLGGLLERLGAAETLQRLRRGGPLEGVSRARAQGYRVRLDGLDPSEDLARIEALGGRFVCPGDSEWPSQLDDLGHQRPIGLWVCGVPSLRLLALRSVAVVGSRACTAYGNHVAGHLAADLADLGWVVVSGAAYGIDGAAHRGALAVGGATVAVVASGAGVPYPRGHTELLRRITDHGLLVGELAPGERPTRTRFVQRNRVIAALTPGTVVVEAAHRSGALVTARRAAALGRFTMAVPGPVTSALSGGAHELVREGAVLVTRAAEVVELCGSIGELASPRRVPLLPRDLLGMTATSVLEALPARESVTAEQVARGAGLGLDDTLRTLHELLPLGFVEREGSVWRLVLEVANGCAHNPP</sequence>
<name>A0A0T6LYR5_WENVI</name>
<evidence type="ECO:0000313" key="4">
    <source>
        <dbReference type="Proteomes" id="UP000050867"/>
    </source>
</evidence>